<reference evidence="1 2" key="1">
    <citation type="submission" date="2016-06" db="EMBL/GenBank/DDBJ databases">
        <title>The Draft Genome Sequence and Annotation of the Desert Woodrat Neotoma lepida.</title>
        <authorList>
            <person name="Campbell M."/>
            <person name="Oakeson K.F."/>
            <person name="Yandell M."/>
            <person name="Halpert J.R."/>
            <person name="Dearing D."/>
        </authorList>
    </citation>
    <scope>NUCLEOTIDE SEQUENCE [LARGE SCALE GENOMIC DNA]</scope>
    <source>
        <strain evidence="1">417</strain>
        <tissue evidence="1">Liver</tissue>
    </source>
</reference>
<dbReference type="AlphaFoldDB" id="A0A1A6GW85"/>
<dbReference type="OrthoDB" id="9834532at2759"/>
<accession>A0A1A6GW85</accession>
<protein>
    <submittedName>
        <fullName evidence="1">Uncharacterized protein</fullName>
    </submittedName>
</protein>
<gene>
    <name evidence="1" type="ORF">A6R68_01029</name>
</gene>
<organism evidence="1 2">
    <name type="scientific">Neotoma lepida</name>
    <name type="common">Desert woodrat</name>
    <dbReference type="NCBI Taxonomy" id="56216"/>
    <lineage>
        <taxon>Eukaryota</taxon>
        <taxon>Metazoa</taxon>
        <taxon>Chordata</taxon>
        <taxon>Craniata</taxon>
        <taxon>Vertebrata</taxon>
        <taxon>Euteleostomi</taxon>
        <taxon>Mammalia</taxon>
        <taxon>Eutheria</taxon>
        <taxon>Euarchontoglires</taxon>
        <taxon>Glires</taxon>
        <taxon>Rodentia</taxon>
        <taxon>Myomorpha</taxon>
        <taxon>Muroidea</taxon>
        <taxon>Cricetidae</taxon>
        <taxon>Neotominae</taxon>
        <taxon>Neotoma</taxon>
    </lineage>
</organism>
<sequence>MAPILLTVILEFLPRRLLELASNEAQRRGTRRFITPELLDVTVYNDTLLSELFQNTTISQVALSGRPTRGHRCQCYYYLLLLLLPLLRSSLTNIGI</sequence>
<dbReference type="EMBL" id="LZPO01066324">
    <property type="protein sequence ID" value="OBS70426.1"/>
    <property type="molecule type" value="Genomic_DNA"/>
</dbReference>
<dbReference type="Gene3D" id="1.10.20.10">
    <property type="entry name" value="Histone, subunit A"/>
    <property type="match status" value="1"/>
</dbReference>
<keyword evidence="2" id="KW-1185">Reference proteome</keyword>
<comment type="caution">
    <text evidence="1">The sequence shown here is derived from an EMBL/GenBank/DDBJ whole genome shotgun (WGS) entry which is preliminary data.</text>
</comment>
<dbReference type="SUPFAM" id="SSF47113">
    <property type="entry name" value="Histone-fold"/>
    <property type="match status" value="1"/>
</dbReference>
<dbReference type="GO" id="GO:0046982">
    <property type="term" value="F:protein heterodimerization activity"/>
    <property type="evidence" value="ECO:0007669"/>
    <property type="project" value="InterPro"/>
</dbReference>
<name>A0A1A6GW85_NEOLE</name>
<dbReference type="STRING" id="56216.A0A1A6GW85"/>
<dbReference type="InterPro" id="IPR009072">
    <property type="entry name" value="Histone-fold"/>
</dbReference>
<proteinExistence type="predicted"/>
<dbReference type="Proteomes" id="UP000092124">
    <property type="component" value="Unassembled WGS sequence"/>
</dbReference>
<evidence type="ECO:0000313" key="2">
    <source>
        <dbReference type="Proteomes" id="UP000092124"/>
    </source>
</evidence>
<evidence type="ECO:0000313" key="1">
    <source>
        <dbReference type="EMBL" id="OBS70426.1"/>
    </source>
</evidence>